<evidence type="ECO:0000313" key="3">
    <source>
        <dbReference type="Proteomes" id="UP000499080"/>
    </source>
</evidence>
<dbReference type="InterPro" id="IPR054722">
    <property type="entry name" value="PolX-like_BBD"/>
</dbReference>
<sequence>MSLLALHEEAFSSEEGCYDWFVDNGASTHITNDSNYFSNFEVFESPHGVTAANGKILPAIGKGTLKIMTKVKGEKQFKELKEIWLVPGISKNLFSTLTTHVNNKNTKFESIAEECGLKINNKAVLYSTRKESGVLYKVHMEVLIPNNPTEVNWAASDDSLLQL</sequence>
<organism evidence="2 3">
    <name type="scientific">Araneus ventricosus</name>
    <name type="common">Orbweaver spider</name>
    <name type="synonym">Epeira ventricosa</name>
    <dbReference type="NCBI Taxonomy" id="182803"/>
    <lineage>
        <taxon>Eukaryota</taxon>
        <taxon>Metazoa</taxon>
        <taxon>Ecdysozoa</taxon>
        <taxon>Arthropoda</taxon>
        <taxon>Chelicerata</taxon>
        <taxon>Arachnida</taxon>
        <taxon>Araneae</taxon>
        <taxon>Araneomorphae</taxon>
        <taxon>Entelegynae</taxon>
        <taxon>Araneoidea</taxon>
        <taxon>Araneidae</taxon>
        <taxon>Araneus</taxon>
    </lineage>
</organism>
<accession>A0A4Y2HR51</accession>
<dbReference type="Pfam" id="PF22936">
    <property type="entry name" value="Pol_BBD"/>
    <property type="match status" value="1"/>
</dbReference>
<comment type="caution">
    <text evidence="2">The sequence shown here is derived from an EMBL/GenBank/DDBJ whole genome shotgun (WGS) entry which is preliminary data.</text>
</comment>
<feature type="domain" description="Retrovirus-related Pol polyprotein from transposon TNT 1-94-like beta-barrel" evidence="1">
    <location>
        <begin position="20"/>
        <end position="99"/>
    </location>
</feature>
<dbReference type="Proteomes" id="UP000499080">
    <property type="component" value="Unassembled WGS sequence"/>
</dbReference>
<evidence type="ECO:0000259" key="1">
    <source>
        <dbReference type="Pfam" id="PF22936"/>
    </source>
</evidence>
<dbReference type="AlphaFoldDB" id="A0A4Y2HR51"/>
<proteinExistence type="predicted"/>
<dbReference type="EMBL" id="BGPR01103790">
    <property type="protein sequence ID" value="GBM67519.1"/>
    <property type="molecule type" value="Genomic_DNA"/>
</dbReference>
<keyword evidence="3" id="KW-1185">Reference proteome</keyword>
<evidence type="ECO:0000313" key="2">
    <source>
        <dbReference type="EMBL" id="GBM67519.1"/>
    </source>
</evidence>
<dbReference type="OrthoDB" id="7548346at2759"/>
<name>A0A4Y2HR51_ARAVE</name>
<reference evidence="2 3" key="1">
    <citation type="journal article" date="2019" name="Sci. Rep.">
        <title>Orb-weaving spider Araneus ventricosus genome elucidates the spidroin gene catalogue.</title>
        <authorList>
            <person name="Kono N."/>
            <person name="Nakamura H."/>
            <person name="Ohtoshi R."/>
            <person name="Moran D.A.P."/>
            <person name="Shinohara A."/>
            <person name="Yoshida Y."/>
            <person name="Fujiwara M."/>
            <person name="Mori M."/>
            <person name="Tomita M."/>
            <person name="Arakawa K."/>
        </authorList>
    </citation>
    <scope>NUCLEOTIDE SEQUENCE [LARGE SCALE GENOMIC DNA]</scope>
</reference>
<gene>
    <name evidence="2" type="ORF">AVEN_91583_1</name>
</gene>
<protein>
    <recommendedName>
        <fullName evidence="1">Retrovirus-related Pol polyprotein from transposon TNT 1-94-like beta-barrel domain-containing protein</fullName>
    </recommendedName>
</protein>